<dbReference type="InterPro" id="IPR001123">
    <property type="entry name" value="LeuE-type"/>
</dbReference>
<dbReference type="PANTHER" id="PTHR30086">
    <property type="entry name" value="ARGININE EXPORTER PROTEIN ARGO"/>
    <property type="match status" value="1"/>
</dbReference>
<dbReference type="GO" id="GO:0005886">
    <property type="term" value="C:plasma membrane"/>
    <property type="evidence" value="ECO:0007669"/>
    <property type="project" value="UniProtKB-SubCell"/>
</dbReference>
<dbReference type="RefSeq" id="WP_184947797.1">
    <property type="nucleotide sequence ID" value="NZ_AYKF01000143.1"/>
</dbReference>
<gene>
    <name evidence="7" type="ORF">SAHL_16865</name>
</gene>
<keyword evidence="5 6" id="KW-0472">Membrane</keyword>
<keyword evidence="4 6" id="KW-1133">Transmembrane helix</keyword>
<evidence type="ECO:0000256" key="6">
    <source>
        <dbReference type="SAM" id="Phobius"/>
    </source>
</evidence>
<reference evidence="7 8" key="1">
    <citation type="submission" date="2013-10" db="EMBL/GenBank/DDBJ databases">
        <title>Salinisphaera halophila YIM 95161 Genome Sequencing.</title>
        <authorList>
            <person name="Lai Q."/>
            <person name="Li C."/>
            <person name="Shao Z."/>
        </authorList>
    </citation>
    <scope>NUCLEOTIDE SEQUENCE [LARGE SCALE GENOMIC DNA]</scope>
    <source>
        <strain evidence="7 8">YIM 95161</strain>
    </source>
</reference>
<comment type="subcellular location">
    <subcellularLocation>
        <location evidence="1">Cell membrane</location>
        <topology evidence="1">Multi-pass membrane protein</topology>
    </subcellularLocation>
</comment>
<dbReference type="AlphaFoldDB" id="A0A423PDK1"/>
<evidence type="ECO:0008006" key="9">
    <source>
        <dbReference type="Google" id="ProtNLM"/>
    </source>
</evidence>
<evidence type="ECO:0000256" key="4">
    <source>
        <dbReference type="ARBA" id="ARBA00022989"/>
    </source>
</evidence>
<dbReference type="GO" id="GO:0033228">
    <property type="term" value="P:cysteine export across plasma membrane"/>
    <property type="evidence" value="ECO:0007669"/>
    <property type="project" value="TreeGrafter"/>
</dbReference>
<keyword evidence="3 6" id="KW-0812">Transmembrane</keyword>
<feature type="transmembrane region" description="Helical" evidence="6">
    <location>
        <begin position="104"/>
        <end position="128"/>
    </location>
</feature>
<protein>
    <recommendedName>
        <fullName evidence="9">Lysine transporter LysE</fullName>
    </recommendedName>
</protein>
<evidence type="ECO:0000256" key="3">
    <source>
        <dbReference type="ARBA" id="ARBA00022692"/>
    </source>
</evidence>
<dbReference type="EMBL" id="AYKF01000143">
    <property type="protein sequence ID" value="ROO23154.1"/>
    <property type="molecule type" value="Genomic_DNA"/>
</dbReference>
<evidence type="ECO:0000256" key="5">
    <source>
        <dbReference type="ARBA" id="ARBA00023136"/>
    </source>
</evidence>
<evidence type="ECO:0000313" key="7">
    <source>
        <dbReference type="EMBL" id="ROO23154.1"/>
    </source>
</evidence>
<feature type="transmembrane region" description="Helical" evidence="6">
    <location>
        <begin position="134"/>
        <end position="153"/>
    </location>
</feature>
<comment type="caution">
    <text evidence="7">The sequence shown here is derived from an EMBL/GenBank/DDBJ whole genome shotgun (WGS) entry which is preliminary data.</text>
</comment>
<feature type="transmembrane region" description="Helical" evidence="6">
    <location>
        <begin position="36"/>
        <end position="57"/>
    </location>
</feature>
<dbReference type="GO" id="GO:0015171">
    <property type="term" value="F:amino acid transmembrane transporter activity"/>
    <property type="evidence" value="ECO:0007669"/>
    <property type="project" value="TreeGrafter"/>
</dbReference>
<evidence type="ECO:0000256" key="2">
    <source>
        <dbReference type="ARBA" id="ARBA00022475"/>
    </source>
</evidence>
<accession>A0A423PDK1</accession>
<proteinExistence type="predicted"/>
<dbReference type="Pfam" id="PF01810">
    <property type="entry name" value="LysE"/>
    <property type="match status" value="1"/>
</dbReference>
<evidence type="ECO:0000256" key="1">
    <source>
        <dbReference type="ARBA" id="ARBA00004651"/>
    </source>
</evidence>
<dbReference type="PANTHER" id="PTHR30086:SF20">
    <property type="entry name" value="ARGININE EXPORTER PROTEIN ARGO-RELATED"/>
    <property type="match status" value="1"/>
</dbReference>
<evidence type="ECO:0000313" key="8">
    <source>
        <dbReference type="Proteomes" id="UP000285123"/>
    </source>
</evidence>
<organism evidence="7 8">
    <name type="scientific">Salinisphaera orenii YIM 95161</name>
    <dbReference type="NCBI Taxonomy" id="1051139"/>
    <lineage>
        <taxon>Bacteria</taxon>
        <taxon>Pseudomonadati</taxon>
        <taxon>Pseudomonadota</taxon>
        <taxon>Gammaproteobacteria</taxon>
        <taxon>Salinisphaerales</taxon>
        <taxon>Salinisphaeraceae</taxon>
        <taxon>Salinisphaera</taxon>
    </lineage>
</organism>
<dbReference type="Proteomes" id="UP000285123">
    <property type="component" value="Unassembled WGS sequence"/>
</dbReference>
<name>A0A423PDK1_9GAMM</name>
<keyword evidence="2" id="KW-1003">Cell membrane</keyword>
<feature type="transmembrane region" description="Helical" evidence="6">
    <location>
        <begin position="63"/>
        <end position="83"/>
    </location>
</feature>
<sequence>MEIAIYAVSVLYSPGPVNLLALKAGLRGPDWRVAEYCLGVGLAMFTCFALLGLAGSVLVRDRLMPWLAGVGAAYIAYLAWCLFRDDPRLETETGGRPDLHLGRGYLLQFLNPKGLMVILPVVTVMFPAAEIEGWEIPAIAALISLGAIGAPSAGRAQVPRVVQPDDGVRDKSCCRSQYSSFARIGWPAGDLRLRHGAVAALVGVSVPARCATRYTIGMLFIARISFAIMNRGAARPPTPARAAAGLASAASSALHRSI</sequence>